<keyword evidence="6" id="KW-0325">Glycoprotein</keyword>
<keyword evidence="3 8" id="KW-0732">Signal</keyword>
<feature type="chain" id="PRO_5040210268" description="Cystatin fetuin-B-type domain-containing protein" evidence="8">
    <location>
        <begin position="18"/>
        <end position="527"/>
    </location>
</feature>
<dbReference type="GO" id="GO:0005576">
    <property type="term" value="C:extracellular region"/>
    <property type="evidence" value="ECO:0007669"/>
    <property type="project" value="UniProtKB-SubCell"/>
</dbReference>
<dbReference type="InterPro" id="IPR046350">
    <property type="entry name" value="Cystatin_sf"/>
</dbReference>
<dbReference type="FunFam" id="3.10.450.10:FF:000005">
    <property type="entry name" value="Histidine-rich glycoprotein"/>
    <property type="match status" value="1"/>
</dbReference>
<dbReference type="OrthoDB" id="9941887at2759"/>
<evidence type="ECO:0000256" key="2">
    <source>
        <dbReference type="ARBA" id="ARBA00022525"/>
    </source>
</evidence>
<evidence type="ECO:0000256" key="8">
    <source>
        <dbReference type="SAM" id="SignalP"/>
    </source>
</evidence>
<evidence type="ECO:0000256" key="1">
    <source>
        <dbReference type="ARBA" id="ARBA00004613"/>
    </source>
</evidence>
<evidence type="ECO:0000256" key="7">
    <source>
        <dbReference type="SAM" id="MobiDB-lite"/>
    </source>
</evidence>
<comment type="subcellular location">
    <subcellularLocation>
        <location evidence="1">Secreted</location>
    </subcellularLocation>
</comment>
<feature type="domain" description="Cystatin fetuin-B-type" evidence="9">
    <location>
        <begin position="18"/>
        <end position="132"/>
    </location>
</feature>
<feature type="signal peptide" evidence="8">
    <location>
        <begin position="1"/>
        <end position="17"/>
    </location>
</feature>
<feature type="region of interest" description="Disordered" evidence="7">
    <location>
        <begin position="473"/>
        <end position="527"/>
    </location>
</feature>
<sequence length="527" mass="59834">MLRCGLLLLLAFVCINGAPVNSSLEPGNCQDPFTQSAAEQALDRINRDRRQGYVFAPHRLNSAHHTKHGPTGVVFYLILDVQETKCHVLSKRVWKSCEVRQESETPVYGQCSAIIYINKVKRIVQLYSYNCSVRSVPSSRIVTVCPDCPTTVSNDEEGVLTTVKMAMEKYNRESGNANYFASLDITKASYQGGIAEFWFADFTIQETACSNGTDVAQAAKCALMDCEFAHKGHCTASHILAEQSITIECEIFEPEGAEKEKQRHLLGGEHDHSHNDTQDHTHGEAHEHDHTHGHGQIHYHTHEHDHAHHHDNHAHTHNNDHTHDHAHEHDKANNHTHNHTHDQEHTHEHADDHAHNSTHDHSHDHIHYYGDHHHHHHHHHHGNHTHAHEHFHDHMHNHTHLHPHEHHHHHHDHDQGKTVKGSLGSVRYLPDLDRPVTQPSFPDRPELERLVIMPSFPKEPAGPSQAVTLPAFPDTETPNQEDKPHILPFPTGDVPRSPQCLIKPKGKGGLYDDLLQQDPEFKPKATV</sequence>
<dbReference type="Proteomes" id="UP001152803">
    <property type="component" value="Unassembled WGS sequence"/>
</dbReference>
<dbReference type="GO" id="GO:0060255">
    <property type="term" value="P:regulation of macromolecule metabolic process"/>
    <property type="evidence" value="ECO:0007669"/>
    <property type="project" value="UniProtKB-ARBA"/>
</dbReference>
<accession>A0A9Q1DSK4</accession>
<dbReference type="InterPro" id="IPR000010">
    <property type="entry name" value="Cystatin_dom"/>
</dbReference>
<reference evidence="10" key="1">
    <citation type="journal article" date="2023" name="Science">
        <title>Genome structures resolve the early diversification of teleost fishes.</title>
        <authorList>
            <person name="Parey E."/>
            <person name="Louis A."/>
            <person name="Montfort J."/>
            <person name="Bouchez O."/>
            <person name="Roques C."/>
            <person name="Iampietro C."/>
            <person name="Lluch J."/>
            <person name="Castinel A."/>
            <person name="Donnadieu C."/>
            <person name="Desvignes T."/>
            <person name="Floi Bucao C."/>
            <person name="Jouanno E."/>
            <person name="Wen M."/>
            <person name="Mejri S."/>
            <person name="Dirks R."/>
            <person name="Jansen H."/>
            <person name="Henkel C."/>
            <person name="Chen W.J."/>
            <person name="Zahm M."/>
            <person name="Cabau C."/>
            <person name="Klopp C."/>
            <person name="Thompson A.W."/>
            <person name="Robinson-Rechavi M."/>
            <person name="Braasch I."/>
            <person name="Lecointre G."/>
            <person name="Bobe J."/>
            <person name="Postlethwait J.H."/>
            <person name="Berthelot C."/>
            <person name="Roest Crollius H."/>
            <person name="Guiguen Y."/>
        </authorList>
    </citation>
    <scope>NUCLEOTIDE SEQUENCE</scope>
    <source>
        <strain evidence="10">Concon-B</strain>
    </source>
</reference>
<keyword evidence="2" id="KW-0964">Secreted</keyword>
<evidence type="ECO:0000259" key="9">
    <source>
        <dbReference type="PROSITE" id="PS51530"/>
    </source>
</evidence>
<protein>
    <recommendedName>
        <fullName evidence="9">Cystatin fetuin-B-type domain-containing protein</fullName>
    </recommendedName>
</protein>
<dbReference type="GO" id="GO:0004869">
    <property type="term" value="F:cysteine-type endopeptidase inhibitor activity"/>
    <property type="evidence" value="ECO:0007669"/>
    <property type="project" value="InterPro"/>
</dbReference>
<dbReference type="Pfam" id="PF00031">
    <property type="entry name" value="Cystatin"/>
    <property type="match status" value="1"/>
</dbReference>
<dbReference type="InterPro" id="IPR050735">
    <property type="entry name" value="Kininogen_Fetuin_HRG"/>
</dbReference>
<feature type="region of interest" description="Disordered" evidence="7">
    <location>
        <begin position="268"/>
        <end position="421"/>
    </location>
</feature>
<comment type="caution">
    <text evidence="10">The sequence shown here is derived from an EMBL/GenBank/DDBJ whole genome shotgun (WGS) entry which is preliminary data.</text>
</comment>
<dbReference type="Gene3D" id="3.10.450.10">
    <property type="match status" value="2"/>
</dbReference>
<evidence type="ECO:0000313" key="11">
    <source>
        <dbReference type="Proteomes" id="UP001152803"/>
    </source>
</evidence>
<dbReference type="InterPro" id="IPR025764">
    <property type="entry name" value="Cystatin_Fetuin_B"/>
</dbReference>
<dbReference type="SUPFAM" id="SSF54403">
    <property type="entry name" value="Cystatin/monellin"/>
    <property type="match status" value="2"/>
</dbReference>
<feature type="compositionally biased region" description="Basic and acidic residues" evidence="7">
    <location>
        <begin position="268"/>
        <end position="292"/>
    </location>
</feature>
<keyword evidence="5" id="KW-1015">Disulfide bond</keyword>
<dbReference type="AlphaFoldDB" id="A0A9Q1DSK4"/>
<keyword evidence="4" id="KW-0677">Repeat</keyword>
<feature type="compositionally biased region" description="Basic and acidic residues" evidence="7">
    <location>
        <begin position="300"/>
        <end position="371"/>
    </location>
</feature>
<evidence type="ECO:0000313" key="10">
    <source>
        <dbReference type="EMBL" id="KAJ8279616.1"/>
    </source>
</evidence>
<feature type="compositionally biased region" description="Basic residues" evidence="7">
    <location>
        <begin position="397"/>
        <end position="411"/>
    </location>
</feature>
<evidence type="ECO:0000256" key="4">
    <source>
        <dbReference type="ARBA" id="ARBA00022737"/>
    </source>
</evidence>
<evidence type="ECO:0000256" key="5">
    <source>
        <dbReference type="ARBA" id="ARBA00023157"/>
    </source>
</evidence>
<dbReference type="PROSITE" id="PS51530">
    <property type="entry name" value="CYSTATIN_FETUIN_B"/>
    <property type="match status" value="1"/>
</dbReference>
<name>A0A9Q1DSK4_CONCO</name>
<evidence type="ECO:0000256" key="3">
    <source>
        <dbReference type="ARBA" id="ARBA00022729"/>
    </source>
</evidence>
<proteinExistence type="predicted"/>
<dbReference type="PANTHER" id="PTHR13814:SF10">
    <property type="entry name" value="FETUIN-B"/>
    <property type="match status" value="1"/>
</dbReference>
<gene>
    <name evidence="10" type="ORF">COCON_G00066820</name>
</gene>
<keyword evidence="11" id="KW-1185">Reference proteome</keyword>
<dbReference type="SMART" id="SM00043">
    <property type="entry name" value="CY"/>
    <property type="match status" value="2"/>
</dbReference>
<feature type="compositionally biased region" description="Basic and acidic residues" evidence="7">
    <location>
        <begin position="386"/>
        <end position="396"/>
    </location>
</feature>
<feature type="compositionally biased region" description="Basic residues" evidence="7">
    <location>
        <begin position="372"/>
        <end position="385"/>
    </location>
</feature>
<dbReference type="EMBL" id="JAFJMO010000004">
    <property type="protein sequence ID" value="KAJ8279616.1"/>
    <property type="molecule type" value="Genomic_DNA"/>
</dbReference>
<evidence type="ECO:0000256" key="6">
    <source>
        <dbReference type="ARBA" id="ARBA00023180"/>
    </source>
</evidence>
<organism evidence="10 11">
    <name type="scientific">Conger conger</name>
    <name type="common">Conger eel</name>
    <name type="synonym">Muraena conger</name>
    <dbReference type="NCBI Taxonomy" id="82655"/>
    <lineage>
        <taxon>Eukaryota</taxon>
        <taxon>Metazoa</taxon>
        <taxon>Chordata</taxon>
        <taxon>Craniata</taxon>
        <taxon>Vertebrata</taxon>
        <taxon>Euteleostomi</taxon>
        <taxon>Actinopterygii</taxon>
        <taxon>Neopterygii</taxon>
        <taxon>Teleostei</taxon>
        <taxon>Anguilliformes</taxon>
        <taxon>Congridae</taxon>
        <taxon>Conger</taxon>
    </lineage>
</organism>
<dbReference type="PANTHER" id="PTHR13814">
    <property type="entry name" value="FETUIN"/>
    <property type="match status" value="1"/>
</dbReference>